<protein>
    <recommendedName>
        <fullName evidence="5">LaaP</fullName>
    </recommendedName>
</protein>
<keyword evidence="2" id="KW-0472">Membrane</keyword>
<accession>A0AAF0GLQ7</accession>
<evidence type="ECO:0008006" key="5">
    <source>
        <dbReference type="Google" id="ProtNLM"/>
    </source>
</evidence>
<feature type="region of interest" description="Disordered" evidence="1">
    <location>
        <begin position="106"/>
        <end position="125"/>
    </location>
</feature>
<reference evidence="3" key="1">
    <citation type="submission" date="2023-04" db="EMBL/GenBank/DDBJ databases">
        <title>Novel strain of Lactilactobacillus sakei and use thereof.</title>
        <authorList>
            <person name="Kim S.Y."/>
        </authorList>
    </citation>
    <scope>NUCLEOTIDE SEQUENCE</scope>
    <source>
        <strain evidence="3">HUP1</strain>
    </source>
</reference>
<evidence type="ECO:0000313" key="4">
    <source>
        <dbReference type="Proteomes" id="UP001179858"/>
    </source>
</evidence>
<dbReference type="Proteomes" id="UP001179858">
    <property type="component" value="Chromosome"/>
</dbReference>
<dbReference type="AlphaFoldDB" id="A0AAF0GLQ7"/>
<evidence type="ECO:0000256" key="1">
    <source>
        <dbReference type="SAM" id="MobiDB-lite"/>
    </source>
</evidence>
<evidence type="ECO:0000256" key="2">
    <source>
        <dbReference type="SAM" id="Phobius"/>
    </source>
</evidence>
<dbReference type="EMBL" id="CP122959">
    <property type="protein sequence ID" value="WGI18532.1"/>
    <property type="molecule type" value="Genomic_DNA"/>
</dbReference>
<keyword evidence="2" id="KW-0812">Transmembrane</keyword>
<dbReference type="RefSeq" id="WP_280102605.1">
    <property type="nucleotide sequence ID" value="NZ_CP122959.1"/>
</dbReference>
<sequence length="183" mass="19808">MTILLTILLTISTITSIYYFMKHPYHHHFWLSLTFLLVAIIGLGTTNTLINAASASKTKVQHVSKKEGQRAKQEALANSTSLKKQLAAKKSEASSLSIAVSEQESHVSSQEAATESSVQSTATVDTTQTTTNQAEEMVTVAPNAGKKYHLDANCRGLKRATSTTTMTLAEAQAQGYTLCGWED</sequence>
<feature type="transmembrane region" description="Helical" evidence="2">
    <location>
        <begin position="29"/>
        <end position="50"/>
    </location>
</feature>
<proteinExistence type="predicted"/>
<evidence type="ECO:0000313" key="3">
    <source>
        <dbReference type="EMBL" id="WGI18532.1"/>
    </source>
</evidence>
<gene>
    <name evidence="3" type="ORF">QBD03_07170</name>
</gene>
<name>A0AAF0GLQ7_LATSK</name>
<keyword evidence="2" id="KW-1133">Transmembrane helix</keyword>
<organism evidence="3 4">
    <name type="scientific">Latilactobacillus sakei</name>
    <name type="common">Lactobacillus sakei</name>
    <dbReference type="NCBI Taxonomy" id="1599"/>
    <lineage>
        <taxon>Bacteria</taxon>
        <taxon>Bacillati</taxon>
        <taxon>Bacillota</taxon>
        <taxon>Bacilli</taxon>
        <taxon>Lactobacillales</taxon>
        <taxon>Lactobacillaceae</taxon>
        <taxon>Latilactobacillus</taxon>
    </lineage>
</organism>